<feature type="region of interest" description="Disordered" evidence="1">
    <location>
        <begin position="1"/>
        <end position="118"/>
    </location>
</feature>
<evidence type="ECO:0000256" key="1">
    <source>
        <dbReference type="SAM" id="MobiDB-lite"/>
    </source>
</evidence>
<dbReference type="GeneID" id="54567969"/>
<sequence length="146" mass="15531">MSTSQLWAPKPQRPSQQHTIERIDRPSNMIPGTWLQLSPDASPGSNTAKFLQLTPQSSPLPSPALKGESASPVDLTSLSLTDSLPRPTTERYLSNTSAVSRQSSVSSSSSNSVSTRPPAFLTVPSVERREMAIGRLGGLGAAFLSN</sequence>
<protein>
    <submittedName>
        <fullName evidence="2">Uncharacterized protein</fullName>
    </submittedName>
</protein>
<name>A0A6A6BZK3_ZASCE</name>
<keyword evidence="3" id="KW-1185">Reference proteome</keyword>
<accession>A0A6A6BZK3</accession>
<proteinExistence type="predicted"/>
<dbReference type="OrthoDB" id="10308022at2759"/>
<dbReference type="Proteomes" id="UP000799537">
    <property type="component" value="Unassembled WGS sequence"/>
</dbReference>
<gene>
    <name evidence="2" type="ORF">M409DRAFT_61287</name>
</gene>
<feature type="compositionally biased region" description="Low complexity" evidence="1">
    <location>
        <begin position="51"/>
        <end position="87"/>
    </location>
</feature>
<evidence type="ECO:0000313" key="3">
    <source>
        <dbReference type="Proteomes" id="UP000799537"/>
    </source>
</evidence>
<organism evidence="2 3">
    <name type="scientific">Zasmidium cellare ATCC 36951</name>
    <dbReference type="NCBI Taxonomy" id="1080233"/>
    <lineage>
        <taxon>Eukaryota</taxon>
        <taxon>Fungi</taxon>
        <taxon>Dikarya</taxon>
        <taxon>Ascomycota</taxon>
        <taxon>Pezizomycotina</taxon>
        <taxon>Dothideomycetes</taxon>
        <taxon>Dothideomycetidae</taxon>
        <taxon>Mycosphaerellales</taxon>
        <taxon>Mycosphaerellaceae</taxon>
        <taxon>Zasmidium</taxon>
    </lineage>
</organism>
<dbReference type="RefSeq" id="XP_033659755.1">
    <property type="nucleotide sequence ID" value="XM_033814697.1"/>
</dbReference>
<reference evidence="2" key="1">
    <citation type="journal article" date="2020" name="Stud. Mycol.">
        <title>101 Dothideomycetes genomes: a test case for predicting lifestyles and emergence of pathogens.</title>
        <authorList>
            <person name="Haridas S."/>
            <person name="Albert R."/>
            <person name="Binder M."/>
            <person name="Bloem J."/>
            <person name="Labutti K."/>
            <person name="Salamov A."/>
            <person name="Andreopoulos B."/>
            <person name="Baker S."/>
            <person name="Barry K."/>
            <person name="Bills G."/>
            <person name="Bluhm B."/>
            <person name="Cannon C."/>
            <person name="Castanera R."/>
            <person name="Culley D."/>
            <person name="Daum C."/>
            <person name="Ezra D."/>
            <person name="Gonzalez J."/>
            <person name="Henrissat B."/>
            <person name="Kuo A."/>
            <person name="Liang C."/>
            <person name="Lipzen A."/>
            <person name="Lutzoni F."/>
            <person name="Magnuson J."/>
            <person name="Mondo S."/>
            <person name="Nolan M."/>
            <person name="Ohm R."/>
            <person name="Pangilinan J."/>
            <person name="Park H.-J."/>
            <person name="Ramirez L."/>
            <person name="Alfaro M."/>
            <person name="Sun H."/>
            <person name="Tritt A."/>
            <person name="Yoshinaga Y."/>
            <person name="Zwiers L.-H."/>
            <person name="Turgeon B."/>
            <person name="Goodwin S."/>
            <person name="Spatafora J."/>
            <person name="Crous P."/>
            <person name="Grigoriev I."/>
        </authorList>
    </citation>
    <scope>NUCLEOTIDE SEQUENCE</scope>
    <source>
        <strain evidence="2">ATCC 36951</strain>
    </source>
</reference>
<dbReference type="AlphaFoldDB" id="A0A6A6BZK3"/>
<feature type="compositionally biased region" description="Low complexity" evidence="1">
    <location>
        <begin position="94"/>
        <end position="118"/>
    </location>
</feature>
<dbReference type="EMBL" id="ML993647">
    <property type="protein sequence ID" value="KAF2158866.1"/>
    <property type="molecule type" value="Genomic_DNA"/>
</dbReference>
<evidence type="ECO:0000313" key="2">
    <source>
        <dbReference type="EMBL" id="KAF2158866.1"/>
    </source>
</evidence>